<dbReference type="Proteomes" id="UP000464954">
    <property type="component" value="Chromosome"/>
</dbReference>
<keyword evidence="4" id="KW-1133">Transmembrane helix</keyword>
<dbReference type="InterPro" id="IPR008979">
    <property type="entry name" value="Galactose-bd-like_sf"/>
</dbReference>
<dbReference type="InterPro" id="IPR015177">
    <property type="entry name" value="Lyase_catalyt"/>
</dbReference>
<evidence type="ECO:0000259" key="7">
    <source>
        <dbReference type="Pfam" id="PF09093"/>
    </source>
</evidence>
<dbReference type="SUPFAM" id="SSF74650">
    <property type="entry name" value="Galactose mutarotase-like"/>
    <property type="match status" value="1"/>
</dbReference>
<evidence type="ECO:0000259" key="6">
    <source>
        <dbReference type="Pfam" id="PF09092"/>
    </source>
</evidence>
<keyword evidence="2" id="KW-0456">Lyase</keyword>
<evidence type="ECO:0000259" key="5">
    <source>
        <dbReference type="Pfam" id="PF02278"/>
    </source>
</evidence>
<dbReference type="GO" id="GO:0006027">
    <property type="term" value="P:glycosaminoglycan catabolic process"/>
    <property type="evidence" value="ECO:0007669"/>
    <property type="project" value="InterPro"/>
</dbReference>
<evidence type="ECO:0000256" key="3">
    <source>
        <dbReference type="SAM" id="MobiDB-lite"/>
    </source>
</evidence>
<dbReference type="SUPFAM" id="SSF49785">
    <property type="entry name" value="Galactose-binding domain-like"/>
    <property type="match status" value="1"/>
</dbReference>
<keyword evidence="4" id="KW-0812">Transmembrane</keyword>
<dbReference type="GO" id="GO:0030246">
    <property type="term" value="F:carbohydrate binding"/>
    <property type="evidence" value="ECO:0007669"/>
    <property type="project" value="InterPro"/>
</dbReference>
<dbReference type="Pfam" id="PF02278">
    <property type="entry name" value="Lyase_8"/>
    <property type="match status" value="1"/>
</dbReference>
<feature type="compositionally biased region" description="Polar residues" evidence="3">
    <location>
        <begin position="273"/>
        <end position="291"/>
    </location>
</feature>
<proteinExistence type="inferred from homology"/>
<feature type="region of interest" description="Disordered" evidence="3">
    <location>
        <begin position="273"/>
        <end position="293"/>
    </location>
</feature>
<dbReference type="SUPFAM" id="SSF48230">
    <property type="entry name" value="Chondroitin AC/alginate lyase"/>
    <property type="match status" value="1"/>
</dbReference>
<dbReference type="KEGG" id="taer:GT409_07600"/>
<dbReference type="Gene3D" id="2.60.220.10">
    <property type="entry name" value="Polysaccharide lyase family 8-like, C-terminal"/>
    <property type="match status" value="1"/>
</dbReference>
<accession>A0A6P1M3Y7</accession>
<feature type="transmembrane region" description="Helical" evidence="4">
    <location>
        <begin position="20"/>
        <end position="38"/>
    </location>
</feature>
<dbReference type="RefSeq" id="WP_160628502.1">
    <property type="nucleotide sequence ID" value="NZ_CP047593.1"/>
</dbReference>
<gene>
    <name evidence="8" type="ORF">GT409_07600</name>
</gene>
<evidence type="ECO:0000313" key="9">
    <source>
        <dbReference type="Proteomes" id="UP000464954"/>
    </source>
</evidence>
<feature type="domain" description="Lyase N-terminal" evidence="6">
    <location>
        <begin position="37"/>
        <end position="199"/>
    </location>
</feature>
<evidence type="ECO:0000256" key="4">
    <source>
        <dbReference type="SAM" id="Phobius"/>
    </source>
</evidence>
<name>A0A6P1M3Y7_9BACT</name>
<keyword evidence="9" id="KW-1185">Reference proteome</keyword>
<dbReference type="InterPro" id="IPR003159">
    <property type="entry name" value="Lyase_8_central_dom"/>
</dbReference>
<dbReference type="Gene3D" id="2.70.98.10">
    <property type="match status" value="1"/>
</dbReference>
<reference evidence="8 9" key="1">
    <citation type="submission" date="2020-01" db="EMBL/GenBank/DDBJ databases">
        <title>Ponticoccus aerotolerans gen. nov., sp. nov., an anaerobic bacterium and proposal of Ponticoccusceae fam. nov., Ponticoccusles ord. nov. and Ponticoccuse classis nov. in the phylum Kiritimatiellaeota.</title>
        <authorList>
            <person name="Zhou L.Y."/>
            <person name="Du Z.J."/>
        </authorList>
    </citation>
    <scope>NUCLEOTIDE SEQUENCE [LARGE SCALE GENOMIC DNA]</scope>
    <source>
        <strain evidence="8 9">S-5007</strain>
    </source>
</reference>
<evidence type="ECO:0000256" key="1">
    <source>
        <dbReference type="ARBA" id="ARBA00006699"/>
    </source>
</evidence>
<dbReference type="InterPro" id="IPR011071">
    <property type="entry name" value="Lyase_8-like_C"/>
</dbReference>
<organism evidence="8 9">
    <name type="scientific">Tichowtungia aerotolerans</name>
    <dbReference type="NCBI Taxonomy" id="2697043"/>
    <lineage>
        <taxon>Bacteria</taxon>
        <taxon>Pseudomonadati</taxon>
        <taxon>Kiritimatiellota</taxon>
        <taxon>Tichowtungiia</taxon>
        <taxon>Tichowtungiales</taxon>
        <taxon>Tichowtungiaceae</taxon>
        <taxon>Tichowtungia</taxon>
    </lineage>
</organism>
<dbReference type="EMBL" id="CP047593">
    <property type="protein sequence ID" value="QHI69320.1"/>
    <property type="molecule type" value="Genomic_DNA"/>
</dbReference>
<dbReference type="InterPro" id="IPR015176">
    <property type="entry name" value="Lyase_N"/>
</dbReference>
<dbReference type="InterPro" id="IPR011013">
    <property type="entry name" value="Gal_mutarotase_sf_dom"/>
</dbReference>
<dbReference type="InterPro" id="IPR008929">
    <property type="entry name" value="Chondroitin_lyas"/>
</dbReference>
<dbReference type="Pfam" id="PF09092">
    <property type="entry name" value="Lyase_N"/>
    <property type="match status" value="1"/>
</dbReference>
<dbReference type="InterPro" id="IPR039174">
    <property type="entry name" value="Chondroitin_ABC_lyase"/>
</dbReference>
<sequence>MTQTLKLRTTYKLKSISNILHVNIGLLIFCPLFAFGQIQSFEESTVPATWTTGPGATLETSALHFKDGTRSLQWNRTDSAAVLTANNPAGLAAAGSVAGGGISGWIYNDAASDETLSFRFGSAAELAAGNPRYTFEFGLNFTGWRAVLVKFTEDAAVPGYSGSGTLEMMQIEAPAASQAGTLFFDRIEFKESIISSRQRDYQQPFVNEPSGSLWLSSYAWSQTPPTALPASAGQAERDAFAAILDRFDRWNLGTAIAPKPSIAESFTISGTSQTIDKAGNGNETVQTSQDTGYRWGGFNAGSSDNIQLKDTGSLRWRKGAATAGSYAYTIFDASGSQPPANATQQTVDFIQFSTLGSFSGIQMRFLVRSAADSAWYASDSLDLLSLNGHLDVHSVSWTPLSTANNGMLNALDSGDDTALTITGTPGSFADRVGGIIDGGGFLVTAGTGPYFNMDDITWGMLDPIGSRHQALQRYIQDGLNNYAALNIQRANGTITGTPLFTKENGGSPDIGRDVFQKIMIPLAMDCKLNGSDASKQKFFDLLDHCHDQGWHEGSAMGSMNFEPLRTSGYMNAVVLMRDELRATGRLERERNAIRWYSNLGKIYTDPERTGASADELRSIYLNRLIAVLLMNDATEEQLKAKVRDMSRLLLWQNNGLSIAHGWMGTIKPDYTGFHHYIPYSGAYAPQAFHLSALVNYFLHDTPFALSDNSQKNLRNVLLTLRNMCNQYDVPMGVCGRFPFNNQILLEIMPSFAYMALSGNPETGAAVDVEMAGVLKRLWEPASSPVNEHIADVEPTIMYMNTLGAVELMEQTAALSTPAEAPPSGHWAHNYSLLSVHRRDNWMVSVKGMSQYSASTEHYYHENEFGRYLGHGGIQIFNQGNPVTREASGVVEDGWDWNRIPGTTAITLPASLLVKKSWDENVLMKKRFTGGLSLENRDGAFVMELDDYPWRDRNVQGRTTLFFFDDLIVALGRGIANTDASYPTATTLFQTHLATPATPTVIDGTAATAFPLEQAADTSAPHWLIDAASNGYYVPENQPLHISRTTQLSRNNRNTEDTTGDFATAWIDHGTSPGYNGNAAGEYHYAILVDTTAAAMQTFAAAPTYRVLERAAAAHIVEYTGDPAATTTAYALFNAGAVAHGPLAAADKPCLAMTRETGDALTISVCDPDLRLTASSPHHVWSIPSGDLANESPVSKVQVTLRGSWNAQAVPDNARVISTSSEATVLEFDCTEGKSIEMTLSSGETYSAWKAQYEGGAGQPASIGGPEADYDGDGLSNHFEYGLGQSPLTASGELRPTIRAATTNANSMDYTFTFNNGVSKNEGLRLTVKSAPELTSEWAELLVVSPPYVNARQSLFEKPGVISVIDRGGNCVETTLRHTVPAGTEKQFIKLEIESAQ</sequence>
<dbReference type="GO" id="GO:0005576">
    <property type="term" value="C:extracellular region"/>
    <property type="evidence" value="ECO:0007669"/>
    <property type="project" value="InterPro"/>
</dbReference>
<protein>
    <submittedName>
        <fullName evidence="8">Uncharacterized protein</fullName>
    </submittedName>
</protein>
<dbReference type="InterPro" id="IPR014718">
    <property type="entry name" value="GH-type_carb-bd"/>
</dbReference>
<dbReference type="PANTHER" id="PTHR37322:SF3">
    <property type="entry name" value="CHONDROITIN SULFATE ABC EXOLYASE"/>
    <property type="match status" value="1"/>
</dbReference>
<dbReference type="PANTHER" id="PTHR37322">
    <property type="match status" value="1"/>
</dbReference>
<dbReference type="Pfam" id="PF09093">
    <property type="entry name" value="Lyase_catalyt"/>
    <property type="match status" value="1"/>
</dbReference>
<keyword evidence="4" id="KW-0472">Membrane</keyword>
<comment type="similarity">
    <text evidence="1">Belongs to the polysaccharide lyase 8 family.</text>
</comment>
<evidence type="ECO:0000313" key="8">
    <source>
        <dbReference type="EMBL" id="QHI69320.1"/>
    </source>
</evidence>
<feature type="domain" description="Lyase catalytic" evidence="7">
    <location>
        <begin position="472"/>
        <end position="779"/>
    </location>
</feature>
<evidence type="ECO:0000256" key="2">
    <source>
        <dbReference type="ARBA" id="ARBA00023239"/>
    </source>
</evidence>
<feature type="domain" description="Polysaccharide lyase family 8 central" evidence="5">
    <location>
        <begin position="835"/>
        <end position="1087"/>
    </location>
</feature>
<dbReference type="GO" id="GO:0016837">
    <property type="term" value="F:carbon-oxygen lyase activity, acting on polysaccharides"/>
    <property type="evidence" value="ECO:0007669"/>
    <property type="project" value="UniProtKB-ARBA"/>
</dbReference>
<dbReference type="Gene3D" id="1.50.10.100">
    <property type="entry name" value="Chondroitin AC/alginate lyase"/>
    <property type="match status" value="1"/>
</dbReference>
<dbReference type="Gene3D" id="2.60.120.430">
    <property type="entry name" value="Galactose-binding lectin"/>
    <property type="match status" value="1"/>
</dbReference>
<dbReference type="SUPFAM" id="SSF49863">
    <property type="entry name" value="Hyaluronate lyase-like, C-terminal domain"/>
    <property type="match status" value="1"/>
</dbReference>
<dbReference type="GO" id="GO:0005975">
    <property type="term" value="P:carbohydrate metabolic process"/>
    <property type="evidence" value="ECO:0007669"/>
    <property type="project" value="InterPro"/>
</dbReference>